<protein>
    <recommendedName>
        <fullName evidence="3">Thymidylate kinase</fullName>
    </recommendedName>
</protein>
<evidence type="ECO:0000313" key="1">
    <source>
        <dbReference type="EMBL" id="MEU7072960.1"/>
    </source>
</evidence>
<evidence type="ECO:0000313" key="2">
    <source>
        <dbReference type="Proteomes" id="UP001551329"/>
    </source>
</evidence>
<proteinExistence type="predicted"/>
<gene>
    <name evidence="1" type="ORF">AB0A88_22820</name>
</gene>
<name>A0ABV3CFT6_9ACTN</name>
<accession>A0ABV3CFT6</accession>
<dbReference type="Proteomes" id="UP001551329">
    <property type="component" value="Unassembled WGS sequence"/>
</dbReference>
<sequence>MLLAIEGISGAGKSTLRDRLLDAARAEGLPLGHIGQFSWLSLPATRTIVRLRSGLRAAESTEAISAVRLDLDQHGRHNLAPALARGHVVADRLTLSTACQLALVHGLPVADCVQQLVHVPTARAELTVLLTTPAGLCLERLSRRATQRRFGEDPETASRLADLYDQATTAWTGVTGLPVLRHPCSTGTDLDTLTAMCLSALRQAPAPTARV</sequence>
<dbReference type="Gene3D" id="3.40.50.300">
    <property type="entry name" value="P-loop containing nucleotide triphosphate hydrolases"/>
    <property type="match status" value="1"/>
</dbReference>
<dbReference type="SUPFAM" id="SSF52540">
    <property type="entry name" value="P-loop containing nucleoside triphosphate hydrolases"/>
    <property type="match status" value="1"/>
</dbReference>
<evidence type="ECO:0008006" key="3">
    <source>
        <dbReference type="Google" id="ProtNLM"/>
    </source>
</evidence>
<comment type="caution">
    <text evidence="1">The sequence shown here is derived from an EMBL/GenBank/DDBJ whole genome shotgun (WGS) entry which is preliminary data.</text>
</comment>
<keyword evidence="2" id="KW-1185">Reference proteome</keyword>
<dbReference type="InterPro" id="IPR027417">
    <property type="entry name" value="P-loop_NTPase"/>
</dbReference>
<reference evidence="1 2" key="1">
    <citation type="submission" date="2024-06" db="EMBL/GenBank/DDBJ databases">
        <title>The Natural Products Discovery Center: Release of the First 8490 Sequenced Strains for Exploring Actinobacteria Biosynthetic Diversity.</title>
        <authorList>
            <person name="Kalkreuter E."/>
            <person name="Kautsar S.A."/>
            <person name="Yang D."/>
            <person name="Bader C.D."/>
            <person name="Teijaro C.N."/>
            <person name="Fluegel L."/>
            <person name="Davis C.M."/>
            <person name="Simpson J.R."/>
            <person name="Lauterbach L."/>
            <person name="Steele A.D."/>
            <person name="Gui C."/>
            <person name="Meng S."/>
            <person name="Li G."/>
            <person name="Viehrig K."/>
            <person name="Ye F."/>
            <person name="Su P."/>
            <person name="Kiefer A.F."/>
            <person name="Nichols A."/>
            <person name="Cepeda A.J."/>
            <person name="Yan W."/>
            <person name="Fan B."/>
            <person name="Jiang Y."/>
            <person name="Adhikari A."/>
            <person name="Zheng C.-J."/>
            <person name="Schuster L."/>
            <person name="Cowan T.M."/>
            <person name="Smanski M.J."/>
            <person name="Chevrette M.G."/>
            <person name="De Carvalho L.P.S."/>
            <person name="Shen B."/>
        </authorList>
    </citation>
    <scope>NUCLEOTIDE SEQUENCE [LARGE SCALE GENOMIC DNA]</scope>
    <source>
        <strain evidence="1 2">NPDC045974</strain>
    </source>
</reference>
<dbReference type="RefSeq" id="WP_358476258.1">
    <property type="nucleotide sequence ID" value="NZ_JBEZAE010000015.1"/>
</dbReference>
<dbReference type="EMBL" id="JBEZAE010000015">
    <property type="protein sequence ID" value="MEU7072960.1"/>
    <property type="molecule type" value="Genomic_DNA"/>
</dbReference>
<organism evidence="1 2">
    <name type="scientific">Streptomyces narbonensis</name>
    <dbReference type="NCBI Taxonomy" id="67333"/>
    <lineage>
        <taxon>Bacteria</taxon>
        <taxon>Bacillati</taxon>
        <taxon>Actinomycetota</taxon>
        <taxon>Actinomycetes</taxon>
        <taxon>Kitasatosporales</taxon>
        <taxon>Streptomycetaceae</taxon>
        <taxon>Streptomyces</taxon>
    </lineage>
</organism>